<evidence type="ECO:0000313" key="1">
    <source>
        <dbReference type="EMBL" id="BDB99125.1"/>
    </source>
</evidence>
<evidence type="ECO:0000313" key="2">
    <source>
        <dbReference type="Proteomes" id="UP001319921"/>
    </source>
</evidence>
<dbReference type="Proteomes" id="UP001319921">
    <property type="component" value="Chromosome"/>
</dbReference>
<dbReference type="EMBL" id="AP025226">
    <property type="protein sequence ID" value="BDB99125.1"/>
    <property type="molecule type" value="Genomic_DNA"/>
</dbReference>
<reference evidence="1 2" key="1">
    <citation type="journal article" date="2022" name="Microbiol. Resour. Announc.">
        <title>Complete Genome Sequence of the Hyperthermophilic and Acidophilic Archaeon Saccharolobus caldissimus Strain HS-3T.</title>
        <authorList>
            <person name="Sakai H.D."/>
            <person name="Kurosawa N."/>
        </authorList>
    </citation>
    <scope>NUCLEOTIDE SEQUENCE [LARGE SCALE GENOMIC DNA]</scope>
    <source>
        <strain evidence="1 2">JCM32116</strain>
    </source>
</reference>
<dbReference type="RefSeq" id="WP_229569473.1">
    <property type="nucleotide sequence ID" value="NZ_AP025226.1"/>
</dbReference>
<accession>A0AAQ4CTJ4</accession>
<dbReference type="GeneID" id="68866873"/>
<dbReference type="AlphaFoldDB" id="A0AAQ4CTJ4"/>
<protein>
    <submittedName>
        <fullName evidence="1">Uncharacterized protein</fullName>
    </submittedName>
</protein>
<name>A0AAQ4CTJ4_9CREN</name>
<proteinExistence type="predicted"/>
<sequence length="553" mass="61097">MKALSSPVFLILMLLILLSILIPALLILNSTPIYSSQGKIASTLYTQLQQQQQQQVFRGNPNIYYNSTKYPSIQFIFSSVPIPINITQIYYFNGNTWVPVLKNSIIVSSTTKLPLPPSAFNQPILIVTSEANFYFLNPNTSITTVTISGPSGKIPVYVTAFVLNGSKVIPISVQVALQGNIINNTPVIFYLNPGSYSIADKNSSTIFLPGYGLTATFQNWTIVGYGNLNSPSNSQGVTFTVSGPLVLTIIYKAVLQKFQVIIKPANIPLGTNIYQSISNGNNGNGKGKGSAIEITLTSLNSTIPVIVDNKLYQVPSNGITLTLTYGYHIIQFPSYYNITFNYTGGYFSKPVLGGEIICYKFTGLASSTSKISIVSSNEVFVNSSGTIYGNYQPYQSYYLVIIKNYFYFPSEVWAVKNSTPVNISIAGQLLQVNILGTNIVITLGNIKNYVPQKIYFKQGTELNITNDYLLDLNGIFNISINGKVYNYTSLLSSPINVTLSNVSIVNYTVYYIKYNNFQIQRIFHTIIYINSPTIIINYQEWEYGGEPINNGGI</sequence>
<gene>
    <name evidence="1" type="ORF">SACC_21420</name>
</gene>
<dbReference type="KEGG" id="scas:SACC_21420"/>
<keyword evidence="2" id="KW-1185">Reference proteome</keyword>
<organism evidence="1 2">
    <name type="scientific">Saccharolobus caldissimus</name>
    <dbReference type="NCBI Taxonomy" id="1702097"/>
    <lineage>
        <taxon>Archaea</taxon>
        <taxon>Thermoproteota</taxon>
        <taxon>Thermoprotei</taxon>
        <taxon>Sulfolobales</taxon>
        <taxon>Sulfolobaceae</taxon>
        <taxon>Saccharolobus</taxon>
    </lineage>
</organism>